<dbReference type="InterPro" id="IPR045076">
    <property type="entry name" value="MutS"/>
</dbReference>
<protein>
    <recommendedName>
        <fullName evidence="9">DNA mismatch repair protein</fullName>
    </recommendedName>
</protein>
<keyword evidence="14" id="KW-1185">Reference proteome</keyword>
<dbReference type="Gene3D" id="3.40.1170.10">
    <property type="entry name" value="DNA repair protein MutS, domain I"/>
    <property type="match status" value="1"/>
</dbReference>
<reference evidence="14" key="2">
    <citation type="journal article" date="2013" name="G3 (Bethesda)">
        <title>Genomes of Ashbya fungi isolated from insects reveal four mating-type loci, numerous translocations, lack of transposons, and distinct gene duplications.</title>
        <authorList>
            <person name="Dietrich F.S."/>
            <person name="Voegeli S."/>
            <person name="Kuo S."/>
            <person name="Philippsen P."/>
        </authorList>
    </citation>
    <scope>GENOME REANNOTATION</scope>
    <source>
        <strain evidence="14">ATCC 10895 / CBS 109.51 / FGSC 9923 / NRRL Y-1056</strain>
    </source>
</reference>
<keyword evidence="6 9" id="KW-0238">DNA-binding</keyword>
<feature type="region of interest" description="Disordered" evidence="11">
    <location>
        <begin position="163"/>
        <end position="203"/>
    </location>
</feature>
<dbReference type="Pfam" id="PF05192">
    <property type="entry name" value="MutS_III"/>
    <property type="match status" value="1"/>
</dbReference>
<dbReference type="RefSeq" id="NP_986782.2">
    <property type="nucleotide sequence ID" value="NM_211844.2"/>
</dbReference>
<evidence type="ECO:0000313" key="14">
    <source>
        <dbReference type="Proteomes" id="UP000000591"/>
    </source>
</evidence>
<keyword evidence="4 9" id="KW-0227">DNA damage</keyword>
<evidence type="ECO:0000256" key="3">
    <source>
        <dbReference type="ARBA" id="ARBA00022741"/>
    </source>
</evidence>
<evidence type="ECO:0000256" key="11">
    <source>
        <dbReference type="SAM" id="MobiDB-lite"/>
    </source>
</evidence>
<feature type="compositionally biased region" description="Basic and acidic residues" evidence="11">
    <location>
        <begin position="138"/>
        <end position="148"/>
    </location>
</feature>
<evidence type="ECO:0000256" key="9">
    <source>
        <dbReference type="PIRNR" id="PIRNR037677"/>
    </source>
</evidence>
<dbReference type="GO" id="GO:0030983">
    <property type="term" value="F:mismatched DNA binding"/>
    <property type="evidence" value="ECO:0000318"/>
    <property type="project" value="GO_Central"/>
</dbReference>
<dbReference type="PROSITE" id="PS00486">
    <property type="entry name" value="DNA_MISMATCH_REPAIR_2"/>
    <property type="match status" value="1"/>
</dbReference>
<evidence type="ECO:0000313" key="13">
    <source>
        <dbReference type="EMBL" id="AAS54606.2"/>
    </source>
</evidence>
<dbReference type="InterPro" id="IPR007696">
    <property type="entry name" value="DNA_mismatch_repair_MutS_core"/>
</dbReference>
<comment type="similarity">
    <text evidence="2 9 10">Belongs to the DNA mismatch repair MutS family.</text>
</comment>
<dbReference type="SUPFAM" id="SSF55271">
    <property type="entry name" value="DNA repair protein MutS, domain I"/>
    <property type="match status" value="1"/>
</dbReference>
<dbReference type="InParanoid" id="Q74ZT2"/>
<dbReference type="SMART" id="SM00533">
    <property type="entry name" value="MUTSd"/>
    <property type="match status" value="1"/>
</dbReference>
<dbReference type="Pfam" id="PF05188">
    <property type="entry name" value="MutS_II"/>
    <property type="match status" value="1"/>
</dbReference>
<dbReference type="Pfam" id="PF05190">
    <property type="entry name" value="MutS_IV"/>
    <property type="match status" value="1"/>
</dbReference>
<dbReference type="Pfam" id="PF00488">
    <property type="entry name" value="MutS_V"/>
    <property type="match status" value="1"/>
</dbReference>
<dbReference type="eggNOG" id="KOG0217">
    <property type="taxonomic scope" value="Eukaryota"/>
</dbReference>
<keyword evidence="7 9" id="KW-0234">DNA repair</keyword>
<organism evidence="13 14">
    <name type="scientific">Eremothecium gossypii (strain ATCC 10895 / CBS 109.51 / FGSC 9923 / NRRL Y-1056)</name>
    <name type="common">Yeast</name>
    <name type="synonym">Ashbya gossypii</name>
    <dbReference type="NCBI Taxonomy" id="284811"/>
    <lineage>
        <taxon>Eukaryota</taxon>
        <taxon>Fungi</taxon>
        <taxon>Dikarya</taxon>
        <taxon>Ascomycota</taxon>
        <taxon>Saccharomycotina</taxon>
        <taxon>Saccharomycetes</taxon>
        <taxon>Saccharomycetales</taxon>
        <taxon>Saccharomycetaceae</taxon>
        <taxon>Eremothecium</taxon>
    </lineage>
</organism>
<dbReference type="InterPro" id="IPR036187">
    <property type="entry name" value="DNA_mismatch_repair_MutS_sf"/>
</dbReference>
<feature type="compositionally biased region" description="Pro residues" evidence="11">
    <location>
        <begin position="172"/>
        <end position="184"/>
    </location>
</feature>
<dbReference type="SUPFAM" id="SSF48334">
    <property type="entry name" value="DNA repair protein MutS, domain III"/>
    <property type="match status" value="1"/>
</dbReference>
<dbReference type="AlphaFoldDB" id="Q74ZT2"/>
<keyword evidence="3 9" id="KW-0547">Nucleotide-binding</keyword>
<dbReference type="STRING" id="284811.Q74ZT2"/>
<dbReference type="GO" id="GO:0032301">
    <property type="term" value="C:MutSalpha complex"/>
    <property type="evidence" value="ECO:0000318"/>
    <property type="project" value="GO_Central"/>
</dbReference>
<evidence type="ECO:0000256" key="6">
    <source>
        <dbReference type="ARBA" id="ARBA00023125"/>
    </source>
</evidence>
<dbReference type="OrthoDB" id="10252754at2759"/>
<dbReference type="FunCoup" id="Q74ZT2">
    <property type="interactions" value="1039"/>
</dbReference>
<comment type="subcellular location">
    <subcellularLocation>
        <location evidence="1">Nucleus</location>
    </subcellularLocation>
</comment>
<dbReference type="SMART" id="SM00534">
    <property type="entry name" value="MUTSac"/>
    <property type="match status" value="1"/>
</dbReference>
<sequence>MPPSTPQQSKKVMQMTPGKKRLKQATLMSFFKKGMGGTSPAAGAEPQRGAAVETSTPCKAEQLQLFVEDASDEGETTFVTAHDDGAVKEEGATQVESQGSARRRRSVSYAEESDDEDVVAVRRKTRRMAGDDEDAEFVPERGGGDKDASMLLEDDDDILELAAKPRTAQPRRPAPPPARRPPAVRPVRDVSPGKHSNFSKNNEERYQWLVDERDAAGRPPSDPEYDPRTLHIPAQAWARFTPFEKQYWQIKSKMWDCIVFFKKGKFFELYEKDAHLANQLFDLKIAGGGRANMQLAGIPEMSFDYWASQFIQHGYKVAKVDQKESMLAKEMREGNKGIVERELQCVLSGGTLTDLKMLHSDQSTYCLSIHEAPLALYAMERGEAVPPEAQQQGRLFGTAFIDTATGRICLLEFEDDSECTQLDTLMAQVRPKEVVMEKRNLSVIAHKIVKFNSQPDCIFNYRTSAEFYDYARTFDEVSNGGYFAGMDSWPAILKQYYDQGKKVGFSAFGGLLSYLQWLKLDKSLLSMGMVEEYNPLKAQTSLVLDGITLQNLEIFANSFDGTDKGTLFKLVNRAITPMGKRQMRTWVMHPLLRKEHIEERLDSVDQLLNEMPIRDLLESSLTGLPDLERLLARVHSGNLPIKDFDKVICGFENIVRLISSLNEYELSGSLSRFLHDIPSTLKSDVESWTTLYDRNMAVSEGKVVPNAGVEPDFDVSLSKMRALEEELDAVLSEYKRSFKCSKIQYKDSGKELYTIELPISIAKSVPSNWTQLGANKSTKRYYSPKVQKLARSMAEARELHKILEEGLKGRLYQKFDQNFSTTWFPTIKAISNIDCILSLARTSESLGFPACRPNFKDEIDPTTGHKLNGYLSFKELRHPCYNAGVNGATEFIPNDVHLGKSTAQIALLTGANAAGKSTILRMTCIAVIMAQLGCYVPCEDAELSPMDRIMTRLGANDNIMQGKSTFFVELSETRKILDMATNRTLIVLDELGRGGSSSDGFAIAEGVLHHISTHVQSLGFFATHYGTLGQSFTHHPMVKPLQMAILVDEGSKKVTFLYKLIEGQSEGSFGMHVAAMCGIPRSVVENAERAAESFEHTSRILKERKRYINDEHVVPLGLQSDFVRLVFGDGLKKTALGSGEGVKYYDKRIKANVLRNIISMVDGLNEN</sequence>
<feature type="region of interest" description="Disordered" evidence="11">
    <location>
        <begin position="33"/>
        <end position="56"/>
    </location>
</feature>
<proteinExistence type="inferred from homology"/>
<dbReference type="GO" id="GO:0005634">
    <property type="term" value="C:nucleus"/>
    <property type="evidence" value="ECO:0000318"/>
    <property type="project" value="GO_Central"/>
</dbReference>
<dbReference type="GO" id="GO:0005524">
    <property type="term" value="F:ATP binding"/>
    <property type="evidence" value="ECO:0007669"/>
    <property type="project" value="UniProtKB-UniRule"/>
</dbReference>
<dbReference type="Gene3D" id="1.10.1420.10">
    <property type="match status" value="2"/>
</dbReference>
<reference evidence="13 14" key="1">
    <citation type="journal article" date="2004" name="Science">
        <title>The Ashbya gossypii genome as a tool for mapping the ancient Saccharomyces cerevisiae genome.</title>
        <authorList>
            <person name="Dietrich F.S."/>
            <person name="Voegeli S."/>
            <person name="Brachat S."/>
            <person name="Lerch A."/>
            <person name="Gates K."/>
            <person name="Steiner S."/>
            <person name="Mohr C."/>
            <person name="Pohlmann R."/>
            <person name="Luedi P."/>
            <person name="Choi S."/>
            <person name="Wing R.A."/>
            <person name="Flavier A."/>
            <person name="Gaffney T.D."/>
            <person name="Philippsen P."/>
        </authorList>
    </citation>
    <scope>NUCLEOTIDE SEQUENCE [LARGE SCALE GENOMIC DNA]</scope>
    <source>
        <strain evidence="14">ATCC 10895 / CBS 109.51 / FGSC 9923 / NRRL Y-1056</strain>
    </source>
</reference>
<dbReference type="GeneID" id="4623084"/>
<dbReference type="Gene3D" id="3.40.50.300">
    <property type="entry name" value="P-loop containing nucleotide triphosphate hydrolases"/>
    <property type="match status" value="1"/>
</dbReference>
<dbReference type="InterPro" id="IPR000432">
    <property type="entry name" value="DNA_mismatch_repair_MutS_C"/>
</dbReference>
<feature type="region of interest" description="Disordered" evidence="11">
    <location>
        <begin position="69"/>
        <end position="151"/>
    </location>
</feature>
<dbReference type="FunFam" id="3.40.50.300:FF:000771">
    <property type="entry name" value="DNA mismatch repair protein"/>
    <property type="match status" value="1"/>
</dbReference>
<evidence type="ECO:0000256" key="2">
    <source>
        <dbReference type="ARBA" id="ARBA00006271"/>
    </source>
</evidence>
<dbReference type="HOGENOM" id="CLU_002472_1_0_1"/>
<evidence type="ECO:0000256" key="1">
    <source>
        <dbReference type="ARBA" id="ARBA00004123"/>
    </source>
</evidence>
<feature type="compositionally biased region" description="Basic and acidic residues" evidence="11">
    <location>
        <begin position="81"/>
        <end position="91"/>
    </location>
</feature>
<evidence type="ECO:0000256" key="5">
    <source>
        <dbReference type="ARBA" id="ARBA00022840"/>
    </source>
</evidence>
<keyword evidence="5 9" id="KW-0067">ATP-binding</keyword>
<dbReference type="OMA" id="TPMMAQY"/>
<dbReference type="FunFam" id="1.10.1420.10:FF:000019">
    <property type="entry name" value="DNA mismatch repair protein"/>
    <property type="match status" value="1"/>
</dbReference>
<dbReference type="PANTHER" id="PTHR11361:SF148">
    <property type="entry name" value="DNA MISMATCH REPAIR PROTEIN MSH6"/>
    <property type="match status" value="1"/>
</dbReference>
<dbReference type="GO" id="GO:0140664">
    <property type="term" value="F:ATP-dependent DNA damage sensor activity"/>
    <property type="evidence" value="ECO:0007669"/>
    <property type="project" value="InterPro"/>
</dbReference>
<dbReference type="EMBL" id="AE016820">
    <property type="protein sequence ID" value="AAS54606.2"/>
    <property type="molecule type" value="Genomic_DNA"/>
</dbReference>
<dbReference type="InterPro" id="IPR036678">
    <property type="entry name" value="MutS_con_dom_sf"/>
</dbReference>
<dbReference type="InterPro" id="IPR007861">
    <property type="entry name" value="DNA_mismatch_repair_MutS_clamp"/>
</dbReference>
<comment type="function">
    <text evidence="9 10">Component of the post-replicative DNA mismatch repair system (MMR).</text>
</comment>
<evidence type="ECO:0000259" key="12">
    <source>
        <dbReference type="PROSITE" id="PS00486"/>
    </source>
</evidence>
<gene>
    <name evidence="13" type="ORF">AGOS_AGR116W</name>
</gene>
<dbReference type="InterPro" id="IPR007860">
    <property type="entry name" value="DNA_mmatch_repair_MutS_con_dom"/>
</dbReference>
<dbReference type="KEGG" id="ago:AGOS_AGR116W"/>
<dbReference type="Pfam" id="PF01624">
    <property type="entry name" value="MutS_I"/>
    <property type="match status" value="1"/>
</dbReference>
<dbReference type="InterPro" id="IPR007695">
    <property type="entry name" value="DNA_mismatch_repair_MutS-lik_N"/>
</dbReference>
<feature type="domain" description="DNA mismatch repair proteins mutS family" evidence="12">
    <location>
        <begin position="984"/>
        <end position="1000"/>
    </location>
</feature>
<evidence type="ECO:0000256" key="10">
    <source>
        <dbReference type="RuleBase" id="RU003756"/>
    </source>
</evidence>
<dbReference type="PANTHER" id="PTHR11361">
    <property type="entry name" value="DNA MISMATCH REPAIR PROTEIN MUTS FAMILY MEMBER"/>
    <property type="match status" value="1"/>
</dbReference>
<dbReference type="InterPro" id="IPR017261">
    <property type="entry name" value="DNA_mismatch_repair_MutS/MSH"/>
</dbReference>
<evidence type="ECO:0000256" key="4">
    <source>
        <dbReference type="ARBA" id="ARBA00022763"/>
    </source>
</evidence>
<dbReference type="PIRSF" id="PIRSF037677">
    <property type="entry name" value="DNA_mis_repair_Msh6"/>
    <property type="match status" value="1"/>
</dbReference>
<dbReference type="GO" id="GO:0006298">
    <property type="term" value="P:mismatch repair"/>
    <property type="evidence" value="ECO:0000318"/>
    <property type="project" value="GO_Central"/>
</dbReference>
<dbReference type="NCBIfam" id="NF003810">
    <property type="entry name" value="PRK05399.1"/>
    <property type="match status" value="1"/>
</dbReference>
<dbReference type="InterPro" id="IPR016151">
    <property type="entry name" value="DNA_mismatch_repair_MutS_N"/>
</dbReference>
<dbReference type="FunFam" id="3.40.1170.10:FF:000002">
    <property type="entry name" value="DNA mismatch repair protein"/>
    <property type="match status" value="1"/>
</dbReference>
<dbReference type="InterPro" id="IPR027417">
    <property type="entry name" value="P-loop_NTPase"/>
</dbReference>
<dbReference type="SUPFAM" id="SSF53150">
    <property type="entry name" value="DNA repair protein MutS, domain II"/>
    <property type="match status" value="1"/>
</dbReference>
<dbReference type="GO" id="GO:0016887">
    <property type="term" value="F:ATP hydrolysis activity"/>
    <property type="evidence" value="ECO:0007669"/>
    <property type="project" value="UniProtKB-ARBA"/>
</dbReference>
<dbReference type="Proteomes" id="UP000000591">
    <property type="component" value="Chromosome VII"/>
</dbReference>
<evidence type="ECO:0000256" key="7">
    <source>
        <dbReference type="ARBA" id="ARBA00023204"/>
    </source>
</evidence>
<accession>Q74ZT2</accession>
<keyword evidence="8" id="KW-0539">Nucleus</keyword>
<dbReference type="Gene3D" id="3.30.420.110">
    <property type="entry name" value="MutS, connector domain"/>
    <property type="match status" value="1"/>
</dbReference>
<dbReference type="SUPFAM" id="SSF52540">
    <property type="entry name" value="P-loop containing nucleoside triphosphate hydrolases"/>
    <property type="match status" value="1"/>
</dbReference>
<name>Q74ZT2_EREGS</name>
<evidence type="ECO:0000256" key="8">
    <source>
        <dbReference type="ARBA" id="ARBA00023242"/>
    </source>
</evidence>